<dbReference type="SMART" id="SM01118">
    <property type="entry name" value="CYTH"/>
    <property type="match status" value="1"/>
</dbReference>
<protein>
    <submittedName>
        <fullName evidence="2">CYTH domain-containing protein</fullName>
    </submittedName>
</protein>
<reference evidence="2" key="1">
    <citation type="submission" date="2021-03" db="EMBL/GenBank/DDBJ databases">
        <authorList>
            <person name="So Y."/>
        </authorList>
    </citation>
    <scope>NUCLEOTIDE SEQUENCE</scope>
    <source>
        <strain evidence="2">SG15</strain>
    </source>
</reference>
<dbReference type="PROSITE" id="PS51707">
    <property type="entry name" value="CYTH"/>
    <property type="match status" value="1"/>
</dbReference>
<feature type="domain" description="CYTH" evidence="1">
    <location>
        <begin position="2"/>
        <end position="158"/>
    </location>
</feature>
<dbReference type="InterPro" id="IPR033469">
    <property type="entry name" value="CYTH-like_dom_sf"/>
</dbReference>
<dbReference type="PANTHER" id="PTHR40114">
    <property type="entry name" value="SLR0698 PROTEIN"/>
    <property type="match status" value="1"/>
</dbReference>
<evidence type="ECO:0000313" key="3">
    <source>
        <dbReference type="Proteomes" id="UP000677537"/>
    </source>
</evidence>
<dbReference type="Pfam" id="PF01928">
    <property type="entry name" value="CYTH"/>
    <property type="match status" value="1"/>
</dbReference>
<dbReference type="SUPFAM" id="SSF55154">
    <property type="entry name" value="CYTH-like phosphatases"/>
    <property type="match status" value="1"/>
</dbReference>
<dbReference type="InterPro" id="IPR023577">
    <property type="entry name" value="CYTH_domain"/>
</dbReference>
<evidence type="ECO:0000313" key="2">
    <source>
        <dbReference type="EMBL" id="MBP0493716.1"/>
    </source>
</evidence>
<dbReference type="PANTHER" id="PTHR40114:SF1">
    <property type="entry name" value="SLR0698 PROTEIN"/>
    <property type="match status" value="1"/>
</dbReference>
<accession>A0A940MX53</accession>
<dbReference type="Gene3D" id="2.40.320.10">
    <property type="entry name" value="Hypothetical Protein Pfu-838710-001"/>
    <property type="match status" value="1"/>
</dbReference>
<gene>
    <name evidence="2" type="ORF">J5Y10_13095</name>
</gene>
<comment type="caution">
    <text evidence="2">The sequence shown here is derived from an EMBL/GenBank/DDBJ whole genome shotgun (WGS) entry which is preliminary data.</text>
</comment>
<organism evidence="2 3">
    <name type="scientific">Roseomonas indoligenes</name>
    <dbReference type="NCBI Taxonomy" id="2820811"/>
    <lineage>
        <taxon>Bacteria</taxon>
        <taxon>Pseudomonadati</taxon>
        <taxon>Pseudomonadota</taxon>
        <taxon>Alphaproteobacteria</taxon>
        <taxon>Acetobacterales</taxon>
        <taxon>Roseomonadaceae</taxon>
        <taxon>Roseomonas</taxon>
    </lineage>
</organism>
<dbReference type="Proteomes" id="UP000677537">
    <property type="component" value="Unassembled WGS sequence"/>
</dbReference>
<dbReference type="AlphaFoldDB" id="A0A940MX53"/>
<dbReference type="RefSeq" id="WP_209374216.1">
    <property type="nucleotide sequence ID" value="NZ_JAGIZA010000007.1"/>
</dbReference>
<proteinExistence type="predicted"/>
<dbReference type="EMBL" id="JAGIZA010000007">
    <property type="protein sequence ID" value="MBP0493716.1"/>
    <property type="molecule type" value="Genomic_DNA"/>
</dbReference>
<dbReference type="PIRSF" id="PIRSF016487">
    <property type="entry name" value="CYTH_UCP016487"/>
    <property type="match status" value="1"/>
</dbReference>
<dbReference type="InterPro" id="IPR012042">
    <property type="entry name" value="NeuTTM/CthTTM-like"/>
</dbReference>
<sequence>MPMEIERKFLLVGDGWKAGVVETRRLRDGLLARFGEGKVRVRHGGDRAWITVKGPRDGISRAEFEYEIPLTEADEIFALCDMPHVEKVRHIVPYGGLTWAIDIHQGALSGIEFAEVELEHPDQPIPMPPWAGEEVTHDLRYRKATLLEHNAALLRTKS</sequence>
<evidence type="ECO:0000259" key="1">
    <source>
        <dbReference type="PROSITE" id="PS51707"/>
    </source>
</evidence>
<dbReference type="CDD" id="cd07891">
    <property type="entry name" value="CYTH-like_CthTTM-like_1"/>
    <property type="match status" value="1"/>
</dbReference>
<keyword evidence="3" id="KW-1185">Reference proteome</keyword>
<name>A0A940MX53_9PROT</name>